<dbReference type="PROSITE" id="PS50937">
    <property type="entry name" value="HTH_MERR_2"/>
    <property type="match status" value="1"/>
</dbReference>
<protein>
    <submittedName>
        <fullName evidence="4">DNA-binding transcriptional MerR regulator</fullName>
    </submittedName>
</protein>
<dbReference type="SUPFAM" id="SSF46955">
    <property type="entry name" value="Putative DNA-binding domain"/>
    <property type="match status" value="1"/>
</dbReference>
<evidence type="ECO:0000313" key="4">
    <source>
        <dbReference type="EMBL" id="PRY14699.1"/>
    </source>
</evidence>
<comment type="caution">
    <text evidence="4">The sequence shown here is derived from an EMBL/GenBank/DDBJ whole genome shotgun (WGS) entry which is preliminary data.</text>
</comment>
<dbReference type="Proteomes" id="UP000238083">
    <property type="component" value="Unassembled WGS sequence"/>
</dbReference>
<dbReference type="Gene3D" id="1.10.1660.10">
    <property type="match status" value="1"/>
</dbReference>
<name>A0A2T0R3Q8_9ACTN</name>
<dbReference type="PROSITE" id="PS00552">
    <property type="entry name" value="HTH_MERR_1"/>
    <property type="match status" value="1"/>
</dbReference>
<dbReference type="InterPro" id="IPR009061">
    <property type="entry name" value="DNA-bd_dom_put_sf"/>
</dbReference>
<dbReference type="GO" id="GO:0003677">
    <property type="term" value="F:DNA binding"/>
    <property type="evidence" value="ECO:0007669"/>
    <property type="project" value="UniProtKB-KW"/>
</dbReference>
<accession>A0A2T0R3Q8</accession>
<dbReference type="PRINTS" id="PR00040">
    <property type="entry name" value="HTHMERR"/>
</dbReference>
<dbReference type="InterPro" id="IPR047057">
    <property type="entry name" value="MerR_fam"/>
</dbReference>
<evidence type="ECO:0000256" key="1">
    <source>
        <dbReference type="ARBA" id="ARBA00023125"/>
    </source>
</evidence>
<organism evidence="4 5">
    <name type="scientific">Kineococcus rhizosphaerae</name>
    <dbReference type="NCBI Taxonomy" id="559628"/>
    <lineage>
        <taxon>Bacteria</taxon>
        <taxon>Bacillati</taxon>
        <taxon>Actinomycetota</taxon>
        <taxon>Actinomycetes</taxon>
        <taxon>Kineosporiales</taxon>
        <taxon>Kineosporiaceae</taxon>
        <taxon>Kineococcus</taxon>
    </lineage>
</organism>
<dbReference type="RefSeq" id="WP_106211228.1">
    <property type="nucleotide sequence ID" value="NZ_PVZF01000006.1"/>
</dbReference>
<gene>
    <name evidence="4" type="ORF">CLV37_106258</name>
</gene>
<dbReference type="Pfam" id="PF13411">
    <property type="entry name" value="MerR_1"/>
    <property type="match status" value="1"/>
</dbReference>
<keyword evidence="2" id="KW-0175">Coiled coil</keyword>
<dbReference type="EMBL" id="PVZF01000006">
    <property type="protein sequence ID" value="PRY14699.1"/>
    <property type="molecule type" value="Genomic_DNA"/>
</dbReference>
<dbReference type="OrthoDB" id="3824912at2"/>
<keyword evidence="5" id="KW-1185">Reference proteome</keyword>
<dbReference type="InterPro" id="IPR000551">
    <property type="entry name" value="MerR-type_HTH_dom"/>
</dbReference>
<dbReference type="PANTHER" id="PTHR30204:SF97">
    <property type="entry name" value="MERR FAMILY REGULATORY PROTEIN"/>
    <property type="match status" value="1"/>
</dbReference>
<keyword evidence="1 4" id="KW-0238">DNA-binding</keyword>
<evidence type="ECO:0000313" key="5">
    <source>
        <dbReference type="Proteomes" id="UP000238083"/>
    </source>
</evidence>
<feature type="domain" description="HTH merR-type" evidence="3">
    <location>
        <begin position="1"/>
        <end position="58"/>
    </location>
</feature>
<dbReference type="GO" id="GO:0003700">
    <property type="term" value="F:DNA-binding transcription factor activity"/>
    <property type="evidence" value="ECO:0007669"/>
    <property type="project" value="InterPro"/>
</dbReference>
<dbReference type="AlphaFoldDB" id="A0A2T0R3Q8"/>
<feature type="coiled-coil region" evidence="2">
    <location>
        <begin position="79"/>
        <end position="106"/>
    </location>
</feature>
<dbReference type="PANTHER" id="PTHR30204">
    <property type="entry name" value="REDOX-CYCLING DRUG-SENSING TRANSCRIPTIONAL ACTIVATOR SOXR"/>
    <property type="match status" value="1"/>
</dbReference>
<dbReference type="SMART" id="SM00422">
    <property type="entry name" value="HTH_MERR"/>
    <property type="match status" value="1"/>
</dbReference>
<evidence type="ECO:0000256" key="2">
    <source>
        <dbReference type="SAM" id="Coils"/>
    </source>
</evidence>
<evidence type="ECO:0000259" key="3">
    <source>
        <dbReference type="PROSITE" id="PS50937"/>
    </source>
</evidence>
<proteinExistence type="predicted"/>
<sequence length="131" mass="14375">MRIGELARRAGVSVRSLRYYEQQGLVPADRTSGGHREYAESDVPRVRFVQLLFSAGLPSRTVVQILPFLDTGVATPRMRGHLDDEHARLQARIDELTAARDRLADLREIAAQAAAGRAPEQCALEARVAAG</sequence>
<reference evidence="4 5" key="1">
    <citation type="submission" date="2018-03" db="EMBL/GenBank/DDBJ databases">
        <title>Genomic Encyclopedia of Archaeal and Bacterial Type Strains, Phase II (KMG-II): from individual species to whole genera.</title>
        <authorList>
            <person name="Goeker M."/>
        </authorList>
    </citation>
    <scope>NUCLEOTIDE SEQUENCE [LARGE SCALE GENOMIC DNA]</scope>
    <source>
        <strain evidence="4 5">DSM 19711</strain>
    </source>
</reference>